<feature type="region of interest" description="Disordered" evidence="1">
    <location>
        <begin position="144"/>
        <end position="222"/>
    </location>
</feature>
<comment type="caution">
    <text evidence="2">The sequence shown here is derived from an EMBL/GenBank/DDBJ whole genome shotgun (WGS) entry which is preliminary data.</text>
</comment>
<feature type="compositionally biased region" description="Basic residues" evidence="1">
    <location>
        <begin position="186"/>
        <end position="197"/>
    </location>
</feature>
<name>A0AAN6PBP2_9PEZI</name>
<protein>
    <submittedName>
        <fullName evidence="2">Uncharacterized protein</fullName>
    </submittedName>
</protein>
<evidence type="ECO:0000313" key="2">
    <source>
        <dbReference type="EMBL" id="KAK4034490.1"/>
    </source>
</evidence>
<organism evidence="2 3">
    <name type="scientific">Parachaetomium inaequale</name>
    <dbReference type="NCBI Taxonomy" id="2588326"/>
    <lineage>
        <taxon>Eukaryota</taxon>
        <taxon>Fungi</taxon>
        <taxon>Dikarya</taxon>
        <taxon>Ascomycota</taxon>
        <taxon>Pezizomycotina</taxon>
        <taxon>Sordariomycetes</taxon>
        <taxon>Sordariomycetidae</taxon>
        <taxon>Sordariales</taxon>
        <taxon>Chaetomiaceae</taxon>
        <taxon>Parachaetomium</taxon>
    </lineage>
</organism>
<reference evidence="3" key="1">
    <citation type="journal article" date="2023" name="Mol. Phylogenet. Evol.">
        <title>Genome-scale phylogeny and comparative genomics of the fungal order Sordariales.</title>
        <authorList>
            <person name="Hensen N."/>
            <person name="Bonometti L."/>
            <person name="Westerberg I."/>
            <person name="Brannstrom I.O."/>
            <person name="Guillou S."/>
            <person name="Cros-Aarteil S."/>
            <person name="Calhoun S."/>
            <person name="Haridas S."/>
            <person name="Kuo A."/>
            <person name="Mondo S."/>
            <person name="Pangilinan J."/>
            <person name="Riley R."/>
            <person name="LaButti K."/>
            <person name="Andreopoulos B."/>
            <person name="Lipzen A."/>
            <person name="Chen C."/>
            <person name="Yan M."/>
            <person name="Daum C."/>
            <person name="Ng V."/>
            <person name="Clum A."/>
            <person name="Steindorff A."/>
            <person name="Ohm R.A."/>
            <person name="Martin F."/>
            <person name="Silar P."/>
            <person name="Natvig D.O."/>
            <person name="Lalanne C."/>
            <person name="Gautier V."/>
            <person name="Ament-Velasquez S.L."/>
            <person name="Kruys A."/>
            <person name="Hutchinson M.I."/>
            <person name="Powell A.J."/>
            <person name="Barry K."/>
            <person name="Miller A.N."/>
            <person name="Grigoriev I.V."/>
            <person name="Debuchy R."/>
            <person name="Gladieux P."/>
            <person name="Hiltunen Thoren M."/>
            <person name="Johannesson H."/>
        </authorList>
    </citation>
    <scope>NUCLEOTIDE SEQUENCE [LARGE SCALE GENOMIC DNA]</scope>
    <source>
        <strain evidence="3">CBS 284.82</strain>
    </source>
</reference>
<accession>A0AAN6PBP2</accession>
<dbReference type="Proteomes" id="UP001303115">
    <property type="component" value="Unassembled WGS sequence"/>
</dbReference>
<evidence type="ECO:0000256" key="1">
    <source>
        <dbReference type="SAM" id="MobiDB-lite"/>
    </source>
</evidence>
<evidence type="ECO:0000313" key="3">
    <source>
        <dbReference type="Proteomes" id="UP001303115"/>
    </source>
</evidence>
<feature type="region of interest" description="Disordered" evidence="1">
    <location>
        <begin position="1"/>
        <end position="53"/>
    </location>
</feature>
<proteinExistence type="predicted"/>
<gene>
    <name evidence="2" type="ORF">C8A01DRAFT_39053</name>
</gene>
<sequence length="240" mass="26977">MSDQVTDKRRRRRTKKKKSRARSPQDTAIQQPTPNPQDEARAESAAPEDDLDAGWFARTANGGFRGRGTTDLIRRQLDLIDALGRGAMLDFAVHPASIDPILAEEHLNHQDQREEARITSLASAVGHLSLRDRGKDMDMDMDVSPMASTGEATVDTPAASERPVTAADNHDEESDSDSEYTFVPKCVKKRGVGRRSRPTPANRQERRKQRAKAREAQKLARAQRAVRWSRRAHDWVEDCM</sequence>
<keyword evidence="3" id="KW-1185">Reference proteome</keyword>
<dbReference type="EMBL" id="MU854478">
    <property type="protein sequence ID" value="KAK4034490.1"/>
    <property type="molecule type" value="Genomic_DNA"/>
</dbReference>
<dbReference type="AlphaFoldDB" id="A0AAN6PBP2"/>
<feature type="compositionally biased region" description="Basic residues" evidence="1">
    <location>
        <begin position="8"/>
        <end position="21"/>
    </location>
</feature>